<gene>
    <name evidence="1" type="ORF">DM868_02520</name>
</gene>
<dbReference type="EMBL" id="QKNX01000001">
    <property type="protein sequence ID" value="TKR27973.1"/>
    <property type="molecule type" value="Genomic_DNA"/>
</dbReference>
<reference evidence="1 2" key="1">
    <citation type="submission" date="2019-04" db="EMBL/GenBank/DDBJ databases">
        <title>Natronomonas sp. F20-122 a newhaloarchaeon isolated from a saline saltern of Isla Bacuta, Huelva, Spain.</title>
        <authorList>
            <person name="Duran-Viseras A."/>
            <person name="Sanchez-Porro C."/>
            <person name="Ventosa A."/>
        </authorList>
    </citation>
    <scope>NUCLEOTIDE SEQUENCE [LARGE SCALE GENOMIC DNA]</scope>
    <source>
        <strain evidence="1 2">F20-122</strain>
    </source>
</reference>
<dbReference type="AlphaFoldDB" id="A0A4V5ZPA5"/>
<dbReference type="Proteomes" id="UP000308037">
    <property type="component" value="Unassembled WGS sequence"/>
</dbReference>
<proteinExistence type="predicted"/>
<keyword evidence="2" id="KW-1185">Reference proteome</keyword>
<organism evidence="1 2">
    <name type="scientific">Natronomonas salsuginis</name>
    <dbReference type="NCBI Taxonomy" id="2217661"/>
    <lineage>
        <taxon>Archaea</taxon>
        <taxon>Methanobacteriati</taxon>
        <taxon>Methanobacteriota</taxon>
        <taxon>Stenosarchaea group</taxon>
        <taxon>Halobacteria</taxon>
        <taxon>Halobacteriales</taxon>
        <taxon>Natronomonadaceae</taxon>
        <taxon>Natronomonas</taxon>
    </lineage>
</organism>
<dbReference type="OrthoDB" id="190520at2157"/>
<sequence length="104" mass="12218">MIRIIDRKPYDTEEAEPLAQFMPNTVPGAVPGLRETLYKRSEDDYFLHVEEWNTAEHYVINYDEMDPSFESIVPFTDEEAVDWCEDRVINGEIVIEEFDNVLDT</sequence>
<dbReference type="RefSeq" id="WP_137275273.1">
    <property type="nucleotide sequence ID" value="NZ_QKNX01000001.1"/>
</dbReference>
<evidence type="ECO:0000313" key="2">
    <source>
        <dbReference type="Proteomes" id="UP000308037"/>
    </source>
</evidence>
<comment type="caution">
    <text evidence="1">The sequence shown here is derived from an EMBL/GenBank/DDBJ whole genome shotgun (WGS) entry which is preliminary data.</text>
</comment>
<name>A0A4V5ZPA5_9EURY</name>
<evidence type="ECO:0000313" key="1">
    <source>
        <dbReference type="EMBL" id="TKR27973.1"/>
    </source>
</evidence>
<evidence type="ECO:0008006" key="3">
    <source>
        <dbReference type="Google" id="ProtNLM"/>
    </source>
</evidence>
<accession>A0A4V5ZPA5</accession>
<protein>
    <recommendedName>
        <fullName evidence="3">ABM domain-containing protein</fullName>
    </recommendedName>
</protein>